<dbReference type="InterPro" id="IPR050177">
    <property type="entry name" value="Lipid_A_modif_metabolic_enz"/>
</dbReference>
<name>A5GE77_GEOUR</name>
<accession>A5GE77</accession>
<reference evidence="2 3" key="1">
    <citation type="submission" date="2007-05" db="EMBL/GenBank/DDBJ databases">
        <title>Complete sequence of Geobacter uraniireducens Rf4.</title>
        <authorList>
            <consortium name="US DOE Joint Genome Institute"/>
            <person name="Copeland A."/>
            <person name="Lucas S."/>
            <person name="Lapidus A."/>
            <person name="Barry K."/>
            <person name="Detter J.C."/>
            <person name="Glavina del Rio T."/>
            <person name="Hammon N."/>
            <person name="Israni S."/>
            <person name="Dalin E."/>
            <person name="Tice H."/>
            <person name="Pitluck S."/>
            <person name="Chertkov O."/>
            <person name="Brettin T."/>
            <person name="Bruce D."/>
            <person name="Han C."/>
            <person name="Schmutz J."/>
            <person name="Larimer F."/>
            <person name="Land M."/>
            <person name="Hauser L."/>
            <person name="Kyrpides N."/>
            <person name="Mikhailova N."/>
            <person name="Shelobolina E."/>
            <person name="Aklujkar M."/>
            <person name="Lovley D."/>
            <person name="Richardson P."/>
        </authorList>
    </citation>
    <scope>NUCLEOTIDE SEQUENCE [LARGE SCALE GENOMIC DNA]</scope>
    <source>
        <strain evidence="2 3">Rf4</strain>
    </source>
</reference>
<gene>
    <name evidence="2" type="ordered locus">Gura_1534</name>
</gene>
<evidence type="ECO:0000313" key="3">
    <source>
        <dbReference type="Proteomes" id="UP000006695"/>
    </source>
</evidence>
<keyword evidence="3" id="KW-1185">Reference proteome</keyword>
<dbReference type="RefSeq" id="WP_011938445.1">
    <property type="nucleotide sequence ID" value="NC_009483.1"/>
</dbReference>
<dbReference type="AlphaFoldDB" id="A5GE77"/>
<dbReference type="InterPro" id="IPR001509">
    <property type="entry name" value="Epimerase_deHydtase"/>
</dbReference>
<dbReference type="EMBL" id="CP000698">
    <property type="protein sequence ID" value="ABQ25732.1"/>
    <property type="molecule type" value="Genomic_DNA"/>
</dbReference>
<dbReference type="HOGENOM" id="CLU_007383_6_0_7"/>
<proteinExistence type="predicted"/>
<dbReference type="SUPFAM" id="SSF51735">
    <property type="entry name" value="NAD(P)-binding Rossmann-fold domains"/>
    <property type="match status" value="1"/>
</dbReference>
<sequence length="322" mass="35998">MDIMKTQLRIGITGCTGALGQRLTELAAAKGHMVRCLVRNTNAAGSDIEIVRGDLLNAESLHEFVKDLDVCIHLAAMVSHASKEQYQAINVTGTENLCNALLLHNPGCRLIHCSTISVLRLRRYLKFLSTNYAISKYYAEKKVTWFQKKKGLKAIIIYPGLIFGPYDSKFIPFIAQSLKKGKVFLVSGGERRAPLIFIDDLCELFLLAAENEKAIGGKYVGVGRLEMGIHDFIRLIAEKTGSPIPWLKFPKWLVFPLAMISEGIYSLLGREKPPALTKRAVDILSINFAHSCDNDLGWQPKTTVFEGVDQAWHWYSENNICL</sequence>
<organism evidence="2 3">
    <name type="scientific">Geotalea uraniireducens (strain Rf4)</name>
    <name type="common">Geobacter uraniireducens</name>
    <dbReference type="NCBI Taxonomy" id="351605"/>
    <lineage>
        <taxon>Bacteria</taxon>
        <taxon>Pseudomonadati</taxon>
        <taxon>Thermodesulfobacteriota</taxon>
        <taxon>Desulfuromonadia</taxon>
        <taxon>Geobacterales</taxon>
        <taxon>Geobacteraceae</taxon>
        <taxon>Geotalea</taxon>
    </lineage>
</organism>
<dbReference type="OrthoDB" id="9804595at2"/>
<dbReference type="Proteomes" id="UP000006695">
    <property type="component" value="Chromosome"/>
</dbReference>
<dbReference type="STRING" id="351605.Gura_1534"/>
<dbReference type="PANTHER" id="PTHR43245">
    <property type="entry name" value="BIFUNCTIONAL POLYMYXIN RESISTANCE PROTEIN ARNA"/>
    <property type="match status" value="1"/>
</dbReference>
<evidence type="ECO:0000313" key="2">
    <source>
        <dbReference type="EMBL" id="ABQ25732.1"/>
    </source>
</evidence>
<dbReference type="Pfam" id="PF01370">
    <property type="entry name" value="Epimerase"/>
    <property type="match status" value="1"/>
</dbReference>
<dbReference type="KEGG" id="gur:Gura_1534"/>
<dbReference type="Gene3D" id="3.40.50.720">
    <property type="entry name" value="NAD(P)-binding Rossmann-like Domain"/>
    <property type="match status" value="1"/>
</dbReference>
<protein>
    <submittedName>
        <fullName evidence="2">NAD-dependent epimerase/dehydratase</fullName>
    </submittedName>
</protein>
<evidence type="ECO:0000259" key="1">
    <source>
        <dbReference type="Pfam" id="PF01370"/>
    </source>
</evidence>
<dbReference type="InterPro" id="IPR036291">
    <property type="entry name" value="NAD(P)-bd_dom_sf"/>
</dbReference>
<feature type="domain" description="NAD-dependent epimerase/dehydratase" evidence="1">
    <location>
        <begin position="12"/>
        <end position="215"/>
    </location>
</feature>